<organism evidence="1">
    <name type="scientific">Anguilla anguilla</name>
    <name type="common">European freshwater eel</name>
    <name type="synonym">Muraena anguilla</name>
    <dbReference type="NCBI Taxonomy" id="7936"/>
    <lineage>
        <taxon>Eukaryota</taxon>
        <taxon>Metazoa</taxon>
        <taxon>Chordata</taxon>
        <taxon>Craniata</taxon>
        <taxon>Vertebrata</taxon>
        <taxon>Euteleostomi</taxon>
        <taxon>Actinopterygii</taxon>
        <taxon>Neopterygii</taxon>
        <taxon>Teleostei</taxon>
        <taxon>Anguilliformes</taxon>
        <taxon>Anguillidae</taxon>
        <taxon>Anguilla</taxon>
    </lineage>
</organism>
<name>A0A0E9TGM9_ANGAN</name>
<sequence>MLENFHFSFCTINKVSMQAMHICCKWNRGQRANK</sequence>
<protein>
    <submittedName>
        <fullName evidence="1">Uncharacterized protein</fullName>
    </submittedName>
</protein>
<accession>A0A0E9TGM9</accession>
<dbReference type="EMBL" id="GBXM01056502">
    <property type="protein sequence ID" value="JAH52075.1"/>
    <property type="molecule type" value="Transcribed_RNA"/>
</dbReference>
<reference evidence="1" key="2">
    <citation type="journal article" date="2015" name="Fish Shellfish Immunol.">
        <title>Early steps in the European eel (Anguilla anguilla)-Vibrio vulnificus interaction in the gills: Role of the RtxA13 toxin.</title>
        <authorList>
            <person name="Callol A."/>
            <person name="Pajuelo D."/>
            <person name="Ebbesson L."/>
            <person name="Teles M."/>
            <person name="MacKenzie S."/>
            <person name="Amaro C."/>
        </authorList>
    </citation>
    <scope>NUCLEOTIDE SEQUENCE</scope>
</reference>
<dbReference type="AlphaFoldDB" id="A0A0E9TGM9"/>
<proteinExistence type="predicted"/>
<reference evidence="1" key="1">
    <citation type="submission" date="2014-11" db="EMBL/GenBank/DDBJ databases">
        <authorList>
            <person name="Amaro Gonzalez C."/>
        </authorList>
    </citation>
    <scope>NUCLEOTIDE SEQUENCE</scope>
</reference>
<evidence type="ECO:0000313" key="1">
    <source>
        <dbReference type="EMBL" id="JAH52075.1"/>
    </source>
</evidence>